<reference evidence="6" key="2">
    <citation type="journal article" date="2021" name="Int. J. Syst. Evol. Microbiol.">
        <title>Geomonas silvestris sp. nov., Geomonas paludis sp. nov. and Geomonas limicola sp. nov., isolated from terrestrial environments, and emended description of the genus Geomonas.</title>
        <authorList>
            <person name="Itoh H."/>
            <person name="Xu Z."/>
            <person name="Masuda Y."/>
            <person name="Ushijima N."/>
            <person name="Hayakawa C."/>
            <person name="Shiratori Y."/>
            <person name="Senoo K."/>
        </authorList>
    </citation>
    <scope>NUCLEOTIDE SEQUENCE</scope>
    <source>
        <strain evidence="6">Red736</strain>
    </source>
</reference>
<dbReference type="Gene3D" id="3.40.50.150">
    <property type="entry name" value="Vaccinia Virus protein VP39"/>
    <property type="match status" value="1"/>
</dbReference>
<evidence type="ECO:0000313" key="8">
    <source>
        <dbReference type="Proteomes" id="UP000568888"/>
    </source>
</evidence>
<keyword evidence="2" id="KW-0808">Transferase</keyword>
<protein>
    <submittedName>
        <fullName evidence="7">Class I SAM-dependent methyltransferase</fullName>
    </submittedName>
</protein>
<reference evidence="8" key="1">
    <citation type="submission" date="2020-06" db="EMBL/GenBank/DDBJ databases">
        <title>Draft genomic sequecing of Geomonas sp. Red736.</title>
        <authorList>
            <person name="Itoh H."/>
            <person name="Xu Z.X."/>
            <person name="Ushijima N."/>
            <person name="Masuda Y."/>
            <person name="Shiratori Y."/>
            <person name="Senoo K."/>
        </authorList>
    </citation>
    <scope>NUCLEOTIDE SEQUENCE [LARGE SCALE GENOMIC DNA]</scope>
    <source>
        <strain evidence="8">Red736</strain>
    </source>
</reference>
<feature type="domain" description="Methyltransferase" evidence="5">
    <location>
        <begin position="57"/>
        <end position="149"/>
    </location>
</feature>
<dbReference type="RefSeq" id="WP_183347413.1">
    <property type="nucleotide sequence ID" value="NZ_BLXY01000003.1"/>
</dbReference>
<keyword evidence="4" id="KW-0812">Transmembrane</keyword>
<feature type="transmembrane region" description="Helical" evidence="4">
    <location>
        <begin position="200"/>
        <end position="217"/>
    </location>
</feature>
<dbReference type="GO" id="GO:0008168">
    <property type="term" value="F:methyltransferase activity"/>
    <property type="evidence" value="ECO:0007669"/>
    <property type="project" value="UniProtKB-KW"/>
</dbReference>
<proteinExistence type="predicted"/>
<dbReference type="EMBL" id="CP096574">
    <property type="protein sequence ID" value="UPU34411.1"/>
    <property type="molecule type" value="Genomic_DNA"/>
</dbReference>
<keyword evidence="9" id="KW-1185">Reference proteome</keyword>
<dbReference type="AlphaFoldDB" id="A0A6V8MXK3"/>
<keyword evidence="4" id="KW-0472">Membrane</keyword>
<dbReference type="PANTHER" id="PTHR43464:SF19">
    <property type="entry name" value="UBIQUINONE BIOSYNTHESIS O-METHYLTRANSFERASE, MITOCHONDRIAL"/>
    <property type="match status" value="1"/>
</dbReference>
<feature type="transmembrane region" description="Helical" evidence="4">
    <location>
        <begin position="249"/>
        <end position="273"/>
    </location>
</feature>
<evidence type="ECO:0000256" key="2">
    <source>
        <dbReference type="ARBA" id="ARBA00022679"/>
    </source>
</evidence>
<dbReference type="Pfam" id="PF13649">
    <property type="entry name" value="Methyltransf_25"/>
    <property type="match status" value="1"/>
</dbReference>
<evidence type="ECO:0000313" key="6">
    <source>
        <dbReference type="EMBL" id="GFO64397.1"/>
    </source>
</evidence>
<keyword evidence="1 7" id="KW-0489">Methyltransferase</keyword>
<reference evidence="7" key="3">
    <citation type="submission" date="2022-04" db="EMBL/GenBank/DDBJ databases">
        <authorList>
            <person name="Liu G."/>
        </authorList>
    </citation>
    <scope>NUCLEOTIDE SEQUENCE</scope>
    <source>
        <strain evidence="7">RG22</strain>
    </source>
</reference>
<dbReference type="InterPro" id="IPR041698">
    <property type="entry name" value="Methyltransf_25"/>
</dbReference>
<evidence type="ECO:0000313" key="7">
    <source>
        <dbReference type="EMBL" id="UPU34411.1"/>
    </source>
</evidence>
<keyword evidence="4" id="KW-1133">Transmembrane helix</keyword>
<sequence length="277" mass="31215">MLTEEEKRLAAEERFHDDWASGIDVAAIDVIGMNEALTAPEMRYIVSSLGDLKGKRVLDVGCGLGEAGVYFALKGADVTVTDLSETMLAVAQRLARLHGVAVTTHKAAAESLSLPDDQQFDVIYVGNLFHHVDIASTLERLCALLKPEGVLVSWDPVAYNPLINVYRRIATDVRTADEHPITVADLDTFREHFRHVETRYFWFSTLIIFIIMALVQLRNPNKERYWKKVVEEADRWAPLYRPLEKLDRFLLGIFPFLGLLCWNVVITATGPVAPHQD</sequence>
<dbReference type="SUPFAM" id="SSF53335">
    <property type="entry name" value="S-adenosyl-L-methionine-dependent methyltransferases"/>
    <property type="match status" value="1"/>
</dbReference>
<dbReference type="GO" id="GO:0032259">
    <property type="term" value="P:methylation"/>
    <property type="evidence" value="ECO:0007669"/>
    <property type="project" value="UniProtKB-KW"/>
</dbReference>
<dbReference type="Proteomes" id="UP000831485">
    <property type="component" value="Chromosome"/>
</dbReference>
<dbReference type="CDD" id="cd02440">
    <property type="entry name" value="AdoMet_MTases"/>
    <property type="match status" value="1"/>
</dbReference>
<evidence type="ECO:0000313" key="9">
    <source>
        <dbReference type="Proteomes" id="UP000831485"/>
    </source>
</evidence>
<dbReference type="EMBL" id="BLXY01000003">
    <property type="protein sequence ID" value="GFO64397.1"/>
    <property type="molecule type" value="Genomic_DNA"/>
</dbReference>
<evidence type="ECO:0000256" key="4">
    <source>
        <dbReference type="SAM" id="Phobius"/>
    </source>
</evidence>
<dbReference type="PANTHER" id="PTHR43464">
    <property type="entry name" value="METHYLTRANSFERASE"/>
    <property type="match status" value="1"/>
</dbReference>
<evidence type="ECO:0000256" key="3">
    <source>
        <dbReference type="ARBA" id="ARBA00022691"/>
    </source>
</evidence>
<evidence type="ECO:0000259" key="5">
    <source>
        <dbReference type="Pfam" id="PF13649"/>
    </source>
</evidence>
<dbReference type="Proteomes" id="UP000568888">
    <property type="component" value="Unassembled WGS sequence"/>
</dbReference>
<gene>
    <name evidence="6" type="ORF">GMPD_23160</name>
    <name evidence="7" type="ORF">M1B72_13220</name>
</gene>
<dbReference type="InterPro" id="IPR029063">
    <property type="entry name" value="SAM-dependent_MTases_sf"/>
</dbReference>
<evidence type="ECO:0000256" key="1">
    <source>
        <dbReference type="ARBA" id="ARBA00022603"/>
    </source>
</evidence>
<keyword evidence="3" id="KW-0949">S-adenosyl-L-methionine</keyword>
<accession>A0A6V8MXK3</accession>
<organism evidence="6 8">
    <name type="scientific">Geomonas paludis</name>
    <dbReference type="NCBI Taxonomy" id="2740185"/>
    <lineage>
        <taxon>Bacteria</taxon>
        <taxon>Pseudomonadati</taxon>
        <taxon>Thermodesulfobacteriota</taxon>
        <taxon>Desulfuromonadia</taxon>
        <taxon>Geobacterales</taxon>
        <taxon>Geobacteraceae</taxon>
        <taxon>Geomonas</taxon>
    </lineage>
</organism>
<name>A0A6V8MXK3_9BACT</name>